<protein>
    <submittedName>
        <fullName evidence="14">Putative non-structural protein</fullName>
    </submittedName>
</protein>
<dbReference type="InterPro" id="IPR027417">
    <property type="entry name" value="P-loop_NTPase"/>
</dbReference>
<evidence type="ECO:0000259" key="13">
    <source>
        <dbReference type="PROSITE" id="PS51218"/>
    </source>
</evidence>
<name>A0A218NJU8_9VIRU</name>
<dbReference type="CDD" id="cd23195">
    <property type="entry name" value="Marnaviridae_RdRp"/>
    <property type="match status" value="1"/>
</dbReference>
<dbReference type="EMBL" id="KY130492">
    <property type="protein sequence ID" value="ASG92527.1"/>
    <property type="molecule type" value="Genomic_RNA"/>
</dbReference>
<evidence type="ECO:0000256" key="8">
    <source>
        <dbReference type="ARBA" id="ARBA00022840"/>
    </source>
</evidence>
<dbReference type="GO" id="GO:0008234">
    <property type="term" value="F:cysteine-type peptidase activity"/>
    <property type="evidence" value="ECO:0007669"/>
    <property type="project" value="UniProtKB-KW"/>
</dbReference>
<dbReference type="GO" id="GO:0039694">
    <property type="term" value="P:viral RNA genome replication"/>
    <property type="evidence" value="ECO:0007669"/>
    <property type="project" value="InterPro"/>
</dbReference>
<keyword evidence="4" id="KW-0548">Nucleotidyltransferase</keyword>
<keyword evidence="11" id="KW-1133">Transmembrane helix</keyword>
<keyword evidence="8" id="KW-0067">ATP-binding</keyword>
<dbReference type="Gene3D" id="3.30.70.270">
    <property type="match status" value="1"/>
</dbReference>
<reference evidence="14" key="1">
    <citation type="submission" date="2016-11" db="EMBL/GenBank/DDBJ databases">
        <title>Virus-host infection dynamics for marine picoeukaryotes resolved from metatranscriptome.</title>
        <authorList>
            <person name="Moniruzzaman M."/>
            <person name="Wurch L.L."/>
            <person name="Alexander H."/>
            <person name="Dyhrman S.T."/>
            <person name="Gobler C.J."/>
            <person name="Wilhelm S.W."/>
        </authorList>
    </citation>
    <scope>NUCLEOTIDE SEQUENCE</scope>
    <source>
        <strain evidence="14">N_OV_001</strain>
    </source>
</reference>
<dbReference type="InterPro" id="IPR004004">
    <property type="entry name" value="Helic/Pol/Pept_Calicivir-typ"/>
</dbReference>
<keyword evidence="5" id="KW-0547">Nucleotide-binding</keyword>
<evidence type="ECO:0000256" key="1">
    <source>
        <dbReference type="ARBA" id="ARBA00022484"/>
    </source>
</evidence>
<dbReference type="PRINTS" id="PR00918">
    <property type="entry name" value="CALICVIRUSNS"/>
</dbReference>
<evidence type="ECO:0000256" key="10">
    <source>
        <dbReference type="SAM" id="MobiDB-lite"/>
    </source>
</evidence>
<feature type="region of interest" description="Disordered" evidence="10">
    <location>
        <begin position="125"/>
        <end position="146"/>
    </location>
</feature>
<evidence type="ECO:0000256" key="3">
    <source>
        <dbReference type="ARBA" id="ARBA00022679"/>
    </source>
</evidence>
<evidence type="ECO:0000313" key="14">
    <source>
        <dbReference type="EMBL" id="ASG92527.1"/>
    </source>
</evidence>
<keyword evidence="6" id="KW-0378">Hydrolase</keyword>
<keyword evidence="2" id="KW-0645">Protease</keyword>
<dbReference type="PROSITE" id="PS51218">
    <property type="entry name" value="SF3_HELICASE_2"/>
    <property type="match status" value="1"/>
</dbReference>
<feature type="transmembrane region" description="Helical" evidence="11">
    <location>
        <begin position="24"/>
        <end position="52"/>
    </location>
</feature>
<evidence type="ECO:0000256" key="4">
    <source>
        <dbReference type="ARBA" id="ARBA00022695"/>
    </source>
</evidence>
<keyword evidence="3" id="KW-0808">Transferase</keyword>
<evidence type="ECO:0000256" key="6">
    <source>
        <dbReference type="ARBA" id="ARBA00022801"/>
    </source>
</evidence>
<keyword evidence="9" id="KW-0693">Viral RNA replication</keyword>
<dbReference type="InterPro" id="IPR043128">
    <property type="entry name" value="Rev_trsase/Diguanyl_cyclase"/>
</dbReference>
<feature type="domain" description="SF3 helicase" evidence="13">
    <location>
        <begin position="376"/>
        <end position="552"/>
    </location>
</feature>
<organism evidence="14">
    <name type="scientific">Picornavirales N_OV_001</name>
    <dbReference type="NCBI Taxonomy" id="2016023"/>
    <lineage>
        <taxon>Viruses</taxon>
        <taxon>Riboviria</taxon>
        <taxon>Orthornavirae</taxon>
        <taxon>Pisuviricota</taxon>
        <taxon>Pisoniviricetes</taxon>
        <taxon>Picornavirales</taxon>
    </lineage>
</organism>
<dbReference type="InterPro" id="IPR043502">
    <property type="entry name" value="DNA/RNA_pol_sf"/>
</dbReference>
<dbReference type="GO" id="GO:0003723">
    <property type="term" value="F:RNA binding"/>
    <property type="evidence" value="ECO:0007669"/>
    <property type="project" value="InterPro"/>
</dbReference>
<feature type="transmembrane region" description="Helical" evidence="11">
    <location>
        <begin position="674"/>
        <end position="695"/>
    </location>
</feature>
<dbReference type="Pfam" id="PF00910">
    <property type="entry name" value="RNA_helicase"/>
    <property type="match status" value="1"/>
</dbReference>
<feature type="domain" description="RdRp catalytic" evidence="12">
    <location>
        <begin position="1342"/>
        <end position="1472"/>
    </location>
</feature>
<dbReference type="InterPro" id="IPR009003">
    <property type="entry name" value="Peptidase_S1_PA"/>
</dbReference>
<keyword evidence="11" id="KW-0472">Membrane</keyword>
<feature type="transmembrane region" description="Helical" evidence="11">
    <location>
        <begin position="644"/>
        <end position="662"/>
    </location>
</feature>
<accession>A0A218NJU8</accession>
<dbReference type="GO" id="GO:0003724">
    <property type="term" value="F:RNA helicase activity"/>
    <property type="evidence" value="ECO:0007669"/>
    <property type="project" value="InterPro"/>
</dbReference>
<dbReference type="PROSITE" id="PS50507">
    <property type="entry name" value="RDRP_SSRNA_POS"/>
    <property type="match status" value="1"/>
</dbReference>
<dbReference type="SUPFAM" id="SSF50494">
    <property type="entry name" value="Trypsin-like serine proteases"/>
    <property type="match status" value="1"/>
</dbReference>
<dbReference type="GO" id="GO:0006508">
    <property type="term" value="P:proteolysis"/>
    <property type="evidence" value="ECO:0007669"/>
    <property type="project" value="UniProtKB-KW"/>
</dbReference>
<dbReference type="GO" id="GO:0003968">
    <property type="term" value="F:RNA-directed RNA polymerase activity"/>
    <property type="evidence" value="ECO:0007669"/>
    <property type="project" value="UniProtKB-KW"/>
</dbReference>
<dbReference type="InterPro" id="IPR000605">
    <property type="entry name" value="Helicase_SF3_ssDNA/RNA_vir"/>
</dbReference>
<evidence type="ECO:0000256" key="9">
    <source>
        <dbReference type="ARBA" id="ARBA00022953"/>
    </source>
</evidence>
<dbReference type="Pfam" id="PF00680">
    <property type="entry name" value="RdRP_1"/>
    <property type="match status" value="1"/>
</dbReference>
<keyword evidence="1" id="KW-0696">RNA-directed RNA polymerase</keyword>
<dbReference type="GO" id="GO:0005524">
    <property type="term" value="F:ATP binding"/>
    <property type="evidence" value="ECO:0007669"/>
    <property type="project" value="UniProtKB-KW"/>
</dbReference>
<evidence type="ECO:0000256" key="2">
    <source>
        <dbReference type="ARBA" id="ARBA00022670"/>
    </source>
</evidence>
<gene>
    <name evidence="14" type="ORF">N_OV_001_gene2</name>
</gene>
<dbReference type="InterPro" id="IPR001205">
    <property type="entry name" value="RNA-dir_pol_C"/>
</dbReference>
<keyword evidence="7" id="KW-0788">Thiol protease</keyword>
<evidence type="ECO:0000256" key="5">
    <source>
        <dbReference type="ARBA" id="ARBA00022741"/>
    </source>
</evidence>
<dbReference type="InterPro" id="IPR014759">
    <property type="entry name" value="Helicase_SF3_ssRNA_vir"/>
</dbReference>
<dbReference type="InterPro" id="IPR007094">
    <property type="entry name" value="RNA-dir_pol_PSvirus"/>
</dbReference>
<dbReference type="SUPFAM" id="SSF52540">
    <property type="entry name" value="P-loop containing nucleoside triphosphate hydrolases"/>
    <property type="match status" value="1"/>
</dbReference>
<proteinExistence type="predicted"/>
<evidence type="ECO:0000256" key="11">
    <source>
        <dbReference type="SAM" id="Phobius"/>
    </source>
</evidence>
<dbReference type="SUPFAM" id="SSF56672">
    <property type="entry name" value="DNA/RNA polymerases"/>
    <property type="match status" value="1"/>
</dbReference>
<sequence length="1636" mass="181461">MVVVFGNNNVTTVTDADDLTAIDFFFIVLTSFAKFLTLPVWMLGLCIVLLALTAGESISVGKFVFQCALSWVSPASVRLPYSTFRVQCSFSGLYHAARPRVRGVNPSRLHLFARRIKRAMKRRRVADQADVTTEEDEGDVPQTQSGITDLISDPTVVGVLAYFYSMSKELRRAKFEPDSVIAATVTVGALLYKDNRFAEYDFSGIIGRIVDFLRHESSNLPETQSGFTLLREKYFQQVLSLVVLVFGVLFSGESTLFDIEKWSFSQFAQDVNISIPDSPYKAAQLLSEVLSTLSARFDLFIETKSLRAFFMNDFKNRSLVAKINDVLAKEETIKCSNFELAGYASSYHCLADLDELIGKCTSASYEAKSNTTITLGKLRLEALRFHVLARCQGNRLRESPFAVLIHGKSGLGKTILSEIVMKDLLETKHLPCDSKFVGRLNLEEEFQSTYEPHFTGVMLDDLANTKAEYSKVVLSQKIIEIINNAPVCTNQADLARKGLIWYKPAVVVGTTNVKDLQASVYSNQPDSILRRFVHVHLDGVDFAEDPADFLSNNWSGSVHVYTDRNDKGDYISSEHATFTTTRDLVYTLRGLCVTHSLDQASVVSGDEKFMDLVQPCEHGRSTFCAECKEDNGRAKTQSGSVPRWLSASLLAVFLLNALHDVVLNRREYRAWGVYRWVVAYKTWIGGSLWCLYMFFPGYLLVWVGLSLVPTNLMLQSIVAWLAQNASAVLRQRVRCGPRLLPTSPLFTQSGALGALVGVTMASGLIALFKTFGASADSFSQGAASSRQWNDPKSVWSKDGVPTSYPLSRASMSISPKDLRSLVMSNTSRLLVKDGGSILSNHTFYVSGGFWVTNKHFVDKFPVGTRIEFQSPSWGRMGALTTVEKRESTFLPVGNTDLVIYKPQLPPRRDMKKYLPENLESFRNVAPLLATIVDPEHHEHPHTDHSVHNLRYVDRIAMTDSRLGQLKAHSVLSGVCGIDQHTSDGSEIYGTVTRPGDCGLPYLAARGRDSDSGAMIAGFHTAASDRTVHASVLTIKAFSEACNAYTVSHPGTFAQSGAGDMLARPLDGPATPMEFTEPHYKGLGHQSQDCSVQYYGKLVGAPLSKPKSKVTDSFICSAYTKVTGIQQEYGAPGGGSPMDRPEHYERHFNGVSNIANGFPVEVLDRATADYIDRIAKSDSVKAQWNRVHILTLEEAINGKPGMAHADRLDMSTSPGYPHGGKKSTFFDPYVDEQGEEKMLPKPGVVRAVQDLEDAYASGEAQSPLFVCNLKDEPTRLTKQKVRVFSGAPLAFSILLRKYFLGLASLMSVEQTRLEFECAVGTNHCGPDWLRTYNYVTRRGELRDNMVAGDYTAFDQNMHASVTERALGVILEIVKCRTEYCNDRTLNIVRGLLTDLLFPTYLSRGEVFTALGSNASGNNLTVLINCIVNSLYVRCVYYIARPPACDYRFGDVVRLVTYGDDNLMGVDSRITRWFHHGVMVRILADHGITYTMANKSPISIPLICIADADFLKRQFITKCIVVIMQNPDTGLQSKHKIEVCLSPLAMASVNKMLMCYKGGELSPRDVLHSTVPTALREAMHHGRESYDKLLGALTKTLNLCEVSPDLFSSLISYDAQLARYVEAYWIQHLPGDFVGLEQ</sequence>
<evidence type="ECO:0000259" key="12">
    <source>
        <dbReference type="PROSITE" id="PS50507"/>
    </source>
</evidence>
<dbReference type="GO" id="GO:0006351">
    <property type="term" value="P:DNA-templated transcription"/>
    <property type="evidence" value="ECO:0007669"/>
    <property type="project" value="InterPro"/>
</dbReference>
<keyword evidence="11" id="KW-0812">Transmembrane</keyword>
<evidence type="ECO:0000256" key="7">
    <source>
        <dbReference type="ARBA" id="ARBA00022807"/>
    </source>
</evidence>